<keyword evidence="7" id="KW-1185">Reference proteome</keyword>
<feature type="compositionally biased region" description="Polar residues" evidence="4">
    <location>
        <begin position="820"/>
        <end position="874"/>
    </location>
</feature>
<feature type="region of interest" description="Disordered" evidence="4">
    <location>
        <begin position="804"/>
        <end position="920"/>
    </location>
</feature>
<evidence type="ECO:0000256" key="3">
    <source>
        <dbReference type="ARBA" id="ARBA00022833"/>
    </source>
</evidence>
<feature type="compositionally biased region" description="Basic and acidic residues" evidence="4">
    <location>
        <begin position="617"/>
        <end position="667"/>
    </location>
</feature>
<protein>
    <recommendedName>
        <fullName evidence="5">CW-type domain-containing protein</fullName>
    </recommendedName>
</protein>
<dbReference type="Proteomes" id="UP000631114">
    <property type="component" value="Unassembled WGS sequence"/>
</dbReference>
<organism evidence="6 7">
    <name type="scientific">Coptis chinensis</name>
    <dbReference type="NCBI Taxonomy" id="261450"/>
    <lineage>
        <taxon>Eukaryota</taxon>
        <taxon>Viridiplantae</taxon>
        <taxon>Streptophyta</taxon>
        <taxon>Embryophyta</taxon>
        <taxon>Tracheophyta</taxon>
        <taxon>Spermatophyta</taxon>
        <taxon>Magnoliopsida</taxon>
        <taxon>Ranunculales</taxon>
        <taxon>Ranunculaceae</taxon>
        <taxon>Coptidoideae</taxon>
        <taxon>Coptis</taxon>
    </lineage>
</organism>
<dbReference type="Pfam" id="PF24756">
    <property type="entry name" value="THD_CWZF3-5-7"/>
    <property type="match status" value="1"/>
</dbReference>
<sequence>MISIGSRRDGSRKGIGGLGFEMEETELEEGEAFDNDHIDDVDVDVDVDVDIDDDDDDNDVEASIDPDVDLSYLDEKVQVLLGHCQKDFEGGVSAENLGAKYGGYGSFLPTYQRSPSVWTQPRTPQTVQSHGTPRSPNNLLTEGDQNSVVPSGATSFLKNEPASSSAAPPPVSKAPFLESSSKRESSLVSGMSNGEYKLKNEPPKKLNNFTDQKTLKVRLKVGSDNMALKTAAIFNDLGFPPSSPEDSPVESGGLSPESRESPDESPTSILQIMTSSPVPDGLVLSPLPDSLLHLAEKEKLGRPGLDDGHLSACMLVDQSSSMMGEGRVLEEKKMKPVENSIRSIDRKNGIVKDENGISALLNKEIDIETPEGRELVADSLKLPILSNSKISIGDTANGAGRASEVSGEPKKLKVKNRFISPDLVKEDPESIACLDVNTIEKLKLRTVSGDKNWEDRKEKVSKDISSISRSDGKSKGNQNYDSCKVEFDGSTRRKELNGGIIGPPENKVKLRAASLEQDGGRLPYEMEQTLSTGKKKSKGSKTSGNSATEFPKESLRVVSSAASKDRKKSNSDSSSKNKLDDNKLRREFGKTRETYRDIFGDTDLEQAENSTNSVETSFKDRSKDYKLDLMGKETRQSVDRPKDRSSGKEIDQFADKPKERPNGKKVETPATSVAYTNEAQIVAPSIGTELVSNTVSAVAAPTVINENWVCCDRCQKWRLLPFGKNPDDLTKKKWLCSMLDWLPGMNRCSFSEEETTKALNALLYHIPAPESQNLQSQTNGAADGVIVAEAHHLDLKQQDHNLLAVPSGGKKQHGLKETADSTSFMGPMHFSNSTNKSQQASMKSRSINDVNLSPSNSNLAKKAGNQHSSKSSDSAAEKRRHKQKDKSKLAQDGGVVNNSKIKNERPANQDELRASKKFKSENFNNAEEEWNLMHGVVMGNSGPTSASLSSAKASMKGMKKHGECLSSKEAKLDTKDNLPCSTKKPKDLDRVSLDVAVADTRKLDTRDMGARKRKANEYQESQVFPSEALADAGHLLEVNRVSLEGIQDHAFKKGKKAKVSNSEGKESSKSVGAVSMDRRYRSSQILDSSDRDFVADDMEEGKSYVDKDHQPEQCEGGNMVSQQMFDSVDPLKRDLGYGLPTLAATSSSSKVSGSRRSKANFREAKGSPVESVSSSPLRTSEKGTSTGRILLGKDDAPNVGFTVTGSLRRCSDGEGDGGSGLSGSGRKEKAHLFVHRGSMESTVPDYQDREVHCTPVDKAKAHTAEHSCVEVGNHHCMNGSAETFDHRVQLAELPGKEHGHDNERVDKHHGSNGSLSRKSGKGSSLRSKDKHKGSKYDLDKGKIKVSGSVNDQEELCPIKNSRNVEEIERKDPSLYHEEPRGGKNGQERHGVKGGKDDKSYSRKNEYIGKWSSEGRRENQSKFSGNNGTDVKVGATCSKDGHSNAQQNFMQDRVAERSSHRSFSDKPDQFEAAFGRGKSQSIPHAGDKQDFRSMSSNHKANGSDMLPVDASSGGGGADEFKVAKQLRKPDSQTGTFNNSFRHSTPGRVIVGDLDGPSPVKKDSSSQAANAALKEAKDLKHSADRVKSNGSDLESTGLYFEAVLKFLHGASMLEPLHVESSRHFESQSMHIYSTTVSLCEFVAHEYERCKEMAAAALAHKCVEVSYMRVVYLKNFSANKDRLVLQASLQMVPPGESPSSSASDVDNLNNQGNPDKVALAKGVGSPHVAGDHVIAARNRPSFLRLLNFTQDVNSAMEASRKAQNAFAVASTSLEESRYEGISSVKRVLDFNFHDVQGLLRLVRLAMEAISR</sequence>
<dbReference type="Pfam" id="PF07496">
    <property type="entry name" value="zf-CW"/>
    <property type="match status" value="1"/>
</dbReference>
<feature type="region of interest" description="Disordered" evidence="4">
    <location>
        <begin position="1691"/>
        <end position="1718"/>
    </location>
</feature>
<feature type="compositionally biased region" description="Basic and acidic residues" evidence="4">
    <location>
        <begin position="901"/>
        <end position="920"/>
    </location>
</feature>
<dbReference type="InterPro" id="IPR011124">
    <property type="entry name" value="Znf_CW"/>
</dbReference>
<feature type="compositionally biased region" description="Basic and acidic residues" evidence="4">
    <location>
        <begin position="1452"/>
        <end position="1468"/>
    </location>
</feature>
<feature type="region of interest" description="Disordered" evidence="4">
    <location>
        <begin position="1526"/>
        <end position="1547"/>
    </location>
</feature>
<feature type="compositionally biased region" description="Polar residues" evidence="4">
    <location>
        <begin position="607"/>
        <end position="616"/>
    </location>
</feature>
<dbReference type="EMBL" id="JADFTS010000005">
    <property type="protein sequence ID" value="KAF9607396.1"/>
    <property type="molecule type" value="Genomic_DNA"/>
</dbReference>
<evidence type="ECO:0000259" key="5">
    <source>
        <dbReference type="PROSITE" id="PS51050"/>
    </source>
</evidence>
<dbReference type="PANTHER" id="PTHR46524:SF7">
    <property type="entry name" value="CW-TYPE ZINC FINGER"/>
    <property type="match status" value="1"/>
</dbReference>
<evidence type="ECO:0000256" key="4">
    <source>
        <dbReference type="SAM" id="MobiDB-lite"/>
    </source>
</evidence>
<dbReference type="GO" id="GO:0008270">
    <property type="term" value="F:zinc ion binding"/>
    <property type="evidence" value="ECO:0007669"/>
    <property type="project" value="UniProtKB-KW"/>
</dbReference>
<feature type="region of interest" description="Disordered" evidence="4">
    <location>
        <begin position="519"/>
        <end position="587"/>
    </location>
</feature>
<comment type="caution">
    <text evidence="6">The sequence shown here is derived from an EMBL/GenBank/DDBJ whole genome shotgun (WGS) entry which is preliminary data.</text>
</comment>
<feature type="compositionally biased region" description="Polar residues" evidence="4">
    <location>
        <begin position="1170"/>
        <end position="1187"/>
    </location>
</feature>
<feature type="compositionally biased region" description="Polar residues" evidence="4">
    <location>
        <begin position="1694"/>
        <end position="1710"/>
    </location>
</feature>
<feature type="compositionally biased region" description="Polar residues" evidence="4">
    <location>
        <begin position="1530"/>
        <end position="1541"/>
    </location>
</feature>
<feature type="compositionally biased region" description="Basic and acidic residues" evidence="4">
    <location>
        <begin position="1296"/>
        <end position="1309"/>
    </location>
</feature>
<feature type="region of interest" description="Disordered" evidence="4">
    <location>
        <begin position="235"/>
        <end position="267"/>
    </location>
</feature>
<keyword evidence="1" id="KW-0479">Metal-binding</keyword>
<dbReference type="OrthoDB" id="757982at2759"/>
<dbReference type="Gene3D" id="3.30.40.100">
    <property type="match status" value="1"/>
</dbReference>
<evidence type="ECO:0000256" key="1">
    <source>
        <dbReference type="ARBA" id="ARBA00022723"/>
    </source>
</evidence>
<feature type="region of interest" description="Disordered" evidence="4">
    <location>
        <begin position="1296"/>
        <end position="1503"/>
    </location>
</feature>
<feature type="compositionally biased region" description="Basic and acidic residues" evidence="4">
    <location>
        <begin position="1362"/>
        <end position="1419"/>
    </location>
</feature>
<feature type="domain" description="CW-type" evidence="5">
    <location>
        <begin position="702"/>
        <end position="756"/>
    </location>
</feature>
<feature type="compositionally biased region" description="Low complexity" evidence="4">
    <location>
        <begin position="1311"/>
        <end position="1325"/>
    </location>
</feature>
<feature type="compositionally biased region" description="Basic and acidic residues" evidence="4">
    <location>
        <begin position="575"/>
        <end position="587"/>
    </location>
</feature>
<name>A0A835HX83_9MAGN</name>
<evidence type="ECO:0000313" key="7">
    <source>
        <dbReference type="Proteomes" id="UP000631114"/>
    </source>
</evidence>
<accession>A0A835HX83</accession>
<evidence type="ECO:0000256" key="2">
    <source>
        <dbReference type="ARBA" id="ARBA00022771"/>
    </source>
</evidence>
<feature type="region of interest" description="Disordered" evidence="4">
    <location>
        <begin position="453"/>
        <end position="486"/>
    </location>
</feature>
<dbReference type="PANTHER" id="PTHR46524">
    <property type="entry name" value="CW-TYPE ZINC FINGER"/>
    <property type="match status" value="1"/>
</dbReference>
<feature type="region of interest" description="Disordered" evidence="4">
    <location>
        <begin position="1142"/>
        <end position="1193"/>
    </location>
</feature>
<feature type="compositionally biased region" description="Polar residues" evidence="4">
    <location>
        <begin position="115"/>
        <end position="157"/>
    </location>
</feature>
<feature type="region of interest" description="Disordered" evidence="4">
    <location>
        <begin position="599"/>
        <end position="670"/>
    </location>
</feature>
<feature type="region of interest" description="Disordered" evidence="4">
    <location>
        <begin position="1052"/>
        <end position="1076"/>
    </location>
</feature>
<keyword evidence="3" id="KW-0862">Zinc</keyword>
<feature type="region of interest" description="Disordered" evidence="4">
    <location>
        <begin position="115"/>
        <end position="208"/>
    </location>
</feature>
<evidence type="ECO:0000313" key="6">
    <source>
        <dbReference type="EMBL" id="KAF9607396.1"/>
    </source>
</evidence>
<dbReference type="InterPro" id="IPR056406">
    <property type="entry name" value="THD_CWZF3/5/7"/>
</dbReference>
<reference evidence="6 7" key="1">
    <citation type="submission" date="2020-10" db="EMBL/GenBank/DDBJ databases">
        <title>The Coptis chinensis genome and diversification of protoberbering-type alkaloids.</title>
        <authorList>
            <person name="Wang B."/>
            <person name="Shu S."/>
            <person name="Song C."/>
            <person name="Liu Y."/>
        </authorList>
    </citation>
    <scope>NUCLEOTIDE SEQUENCE [LARGE SCALE GENOMIC DNA]</scope>
    <source>
        <strain evidence="6">HL-2020</strain>
        <tissue evidence="6">Leaf</tissue>
    </source>
</reference>
<feature type="compositionally biased region" description="Basic and acidic residues" evidence="4">
    <location>
        <begin position="453"/>
        <end position="462"/>
    </location>
</feature>
<feature type="compositionally biased region" description="Polar residues" evidence="4">
    <location>
        <begin position="463"/>
        <end position="481"/>
    </location>
</feature>
<gene>
    <name evidence="6" type="ORF">IFM89_034629</name>
</gene>
<dbReference type="PROSITE" id="PS51050">
    <property type="entry name" value="ZF_CW"/>
    <property type="match status" value="1"/>
</dbReference>
<proteinExistence type="predicted"/>
<dbReference type="InterPro" id="IPR055300">
    <property type="entry name" value="CWZF3/5/7"/>
</dbReference>
<keyword evidence="2" id="KW-0863">Zinc-finger</keyword>